<dbReference type="CDD" id="cd00086">
    <property type="entry name" value="homeodomain"/>
    <property type="match status" value="1"/>
</dbReference>
<feature type="DNA-binding region" description="Homeobox" evidence="5">
    <location>
        <begin position="258"/>
        <end position="317"/>
    </location>
</feature>
<accession>A0A8J2RQR5</accession>
<dbReference type="PROSITE" id="PS00027">
    <property type="entry name" value="HOMEOBOX_1"/>
    <property type="match status" value="1"/>
</dbReference>
<dbReference type="GO" id="GO:1990837">
    <property type="term" value="F:sequence-specific double-stranded DNA binding"/>
    <property type="evidence" value="ECO:0007669"/>
    <property type="project" value="TreeGrafter"/>
</dbReference>
<evidence type="ECO:0000256" key="2">
    <source>
        <dbReference type="ARBA" id="ARBA00023125"/>
    </source>
</evidence>
<dbReference type="PANTHER" id="PTHR24335:SF4">
    <property type="entry name" value="EXTRA-EXTRA"/>
    <property type="match status" value="1"/>
</dbReference>
<dbReference type="OrthoDB" id="6159439at2759"/>
<evidence type="ECO:0000256" key="6">
    <source>
        <dbReference type="RuleBase" id="RU000682"/>
    </source>
</evidence>
<comment type="caution">
    <text evidence="9">The sequence shown here is derived from an EMBL/GenBank/DDBJ whole genome shotgun (WGS) entry which is preliminary data.</text>
</comment>
<dbReference type="Gene3D" id="1.10.10.60">
    <property type="entry name" value="Homeodomain-like"/>
    <property type="match status" value="1"/>
</dbReference>
<feature type="region of interest" description="Disordered" evidence="7">
    <location>
        <begin position="316"/>
        <end position="397"/>
    </location>
</feature>
<evidence type="ECO:0000256" key="7">
    <source>
        <dbReference type="SAM" id="MobiDB-lite"/>
    </source>
</evidence>
<feature type="compositionally biased region" description="Polar residues" evidence="7">
    <location>
        <begin position="154"/>
        <end position="163"/>
    </location>
</feature>
<evidence type="ECO:0000256" key="4">
    <source>
        <dbReference type="ARBA" id="ARBA00023242"/>
    </source>
</evidence>
<protein>
    <recommendedName>
        <fullName evidence="8">Homeobox domain-containing protein</fullName>
    </recommendedName>
</protein>
<comment type="subcellular location">
    <subcellularLocation>
        <location evidence="1 5 6">Nucleus</location>
    </subcellularLocation>
</comment>
<feature type="region of interest" description="Disordered" evidence="7">
    <location>
        <begin position="85"/>
        <end position="122"/>
    </location>
</feature>
<evidence type="ECO:0000259" key="8">
    <source>
        <dbReference type="PROSITE" id="PS50071"/>
    </source>
</evidence>
<dbReference type="EMBL" id="CAKKLH010000257">
    <property type="protein sequence ID" value="CAH0107212.1"/>
    <property type="molecule type" value="Genomic_DNA"/>
</dbReference>
<evidence type="ECO:0000313" key="9">
    <source>
        <dbReference type="EMBL" id="CAH0107212.1"/>
    </source>
</evidence>
<keyword evidence="2 5" id="KW-0238">DNA-binding</keyword>
<keyword evidence="3 5" id="KW-0371">Homeobox</keyword>
<dbReference type="SUPFAM" id="SSF46689">
    <property type="entry name" value="Homeodomain-like"/>
    <property type="match status" value="1"/>
</dbReference>
<dbReference type="InterPro" id="IPR020479">
    <property type="entry name" value="HD_metazoa"/>
</dbReference>
<dbReference type="Pfam" id="PF00046">
    <property type="entry name" value="Homeodomain"/>
    <property type="match status" value="1"/>
</dbReference>
<dbReference type="GO" id="GO:0007417">
    <property type="term" value="P:central nervous system development"/>
    <property type="evidence" value="ECO:0007669"/>
    <property type="project" value="TreeGrafter"/>
</dbReference>
<dbReference type="InterPro" id="IPR017970">
    <property type="entry name" value="Homeobox_CS"/>
</dbReference>
<keyword evidence="4 5" id="KW-0539">Nucleus</keyword>
<feature type="region of interest" description="Disordered" evidence="7">
    <location>
        <begin position="150"/>
        <end position="183"/>
    </location>
</feature>
<evidence type="ECO:0000313" key="10">
    <source>
        <dbReference type="Proteomes" id="UP000789390"/>
    </source>
</evidence>
<feature type="compositionally biased region" description="Polar residues" evidence="7">
    <location>
        <begin position="85"/>
        <end position="94"/>
    </location>
</feature>
<feature type="compositionally biased region" description="Low complexity" evidence="7">
    <location>
        <begin position="164"/>
        <end position="183"/>
    </location>
</feature>
<dbReference type="InterPro" id="IPR001356">
    <property type="entry name" value="HD"/>
</dbReference>
<feature type="compositionally biased region" description="Acidic residues" evidence="7">
    <location>
        <begin position="371"/>
        <end position="392"/>
    </location>
</feature>
<dbReference type="SMART" id="SM00389">
    <property type="entry name" value="HOX"/>
    <property type="match status" value="1"/>
</dbReference>
<organism evidence="9 10">
    <name type="scientific">Daphnia galeata</name>
    <dbReference type="NCBI Taxonomy" id="27404"/>
    <lineage>
        <taxon>Eukaryota</taxon>
        <taxon>Metazoa</taxon>
        <taxon>Ecdysozoa</taxon>
        <taxon>Arthropoda</taxon>
        <taxon>Crustacea</taxon>
        <taxon>Branchiopoda</taxon>
        <taxon>Diplostraca</taxon>
        <taxon>Cladocera</taxon>
        <taxon>Anomopoda</taxon>
        <taxon>Daphniidae</taxon>
        <taxon>Daphnia</taxon>
    </lineage>
</organism>
<reference evidence="9" key="1">
    <citation type="submission" date="2021-11" db="EMBL/GenBank/DDBJ databases">
        <authorList>
            <person name="Schell T."/>
        </authorList>
    </citation>
    <scope>NUCLEOTIDE SEQUENCE</scope>
    <source>
        <strain evidence="9">M5</strain>
    </source>
</reference>
<dbReference type="InterPro" id="IPR009057">
    <property type="entry name" value="Homeodomain-like_sf"/>
</dbReference>
<feature type="compositionally biased region" description="Low complexity" evidence="7">
    <location>
        <begin position="333"/>
        <end position="348"/>
    </location>
</feature>
<dbReference type="Proteomes" id="UP000789390">
    <property type="component" value="Unassembled WGS sequence"/>
</dbReference>
<dbReference type="FunFam" id="1.10.10.60:FF:000357">
    <property type="entry name" value="Motor neuron and pancreas homeobox 1"/>
    <property type="match status" value="1"/>
</dbReference>
<dbReference type="PRINTS" id="PR00024">
    <property type="entry name" value="HOMEOBOX"/>
</dbReference>
<dbReference type="PROSITE" id="PS50071">
    <property type="entry name" value="HOMEOBOX_2"/>
    <property type="match status" value="1"/>
</dbReference>
<feature type="domain" description="Homeobox" evidence="8">
    <location>
        <begin position="256"/>
        <end position="316"/>
    </location>
</feature>
<dbReference type="GO" id="GO:0005634">
    <property type="term" value="C:nucleus"/>
    <property type="evidence" value="ECO:0007669"/>
    <property type="project" value="UniProtKB-SubCell"/>
</dbReference>
<dbReference type="PANTHER" id="PTHR24335">
    <property type="entry name" value="MOTOR NEURON AND PANCREAS HOMEOBOX PROTEIN"/>
    <property type="match status" value="1"/>
</dbReference>
<sequence>MASGKSKTSFCIDSLLAQDKLPQKSAADSVPSQAAAQAARAAAAAHQHQLIVSSYGDSIRFRSNLFGGLHHHHYPSFETSVESVANKIPSSDSVPSVDGEKETDGRQSSNSSINKEDGNERDAGQQIVQQPNNSISSCWTQPTHSMNRMIYGPPTSSCTQTVPTSNLSGLTTSSATTTSNTSTSMTNYPGPLFTSPAAALHAAAAAAAAAVAASSPAAHQFHSAHLEWLARAGVLYHRFGGDLSGSAAATTAALLGKTRRPRTAFTSQQLLELENQFRQNKYLSRPKRFEVATSLMLTETQVKIWFQNRRMKWKRSKKAQQELRSGNHHKNENNNNKSRGGSSGGISSLVMSKSDQSSTIAALTSSKDIDLSSDDQDMEDSEEEEEEEVNVDQDDHQIMIRPSAAALIGSDASMYRPYYP</sequence>
<dbReference type="InterPro" id="IPR042768">
    <property type="entry name" value="MNX1/Ceh-12"/>
</dbReference>
<dbReference type="GO" id="GO:0048812">
    <property type="term" value="P:neuron projection morphogenesis"/>
    <property type="evidence" value="ECO:0007669"/>
    <property type="project" value="TreeGrafter"/>
</dbReference>
<keyword evidence="10" id="KW-1185">Reference proteome</keyword>
<evidence type="ECO:0000256" key="3">
    <source>
        <dbReference type="ARBA" id="ARBA00023155"/>
    </source>
</evidence>
<proteinExistence type="predicted"/>
<dbReference type="AlphaFoldDB" id="A0A8J2RQR5"/>
<name>A0A8J2RQR5_9CRUS</name>
<evidence type="ECO:0000256" key="1">
    <source>
        <dbReference type="ARBA" id="ARBA00004123"/>
    </source>
</evidence>
<dbReference type="GO" id="GO:0000981">
    <property type="term" value="F:DNA-binding transcription factor activity, RNA polymerase II-specific"/>
    <property type="evidence" value="ECO:0007669"/>
    <property type="project" value="InterPro"/>
</dbReference>
<feature type="compositionally biased region" description="Polar residues" evidence="7">
    <location>
        <begin position="349"/>
        <end position="364"/>
    </location>
</feature>
<gene>
    <name evidence="9" type="ORF">DGAL_LOCUS10503</name>
</gene>
<evidence type="ECO:0000256" key="5">
    <source>
        <dbReference type="PROSITE-ProRule" id="PRU00108"/>
    </source>
</evidence>